<proteinExistence type="predicted"/>
<feature type="transmembrane region" description="Helical" evidence="1">
    <location>
        <begin position="61"/>
        <end position="80"/>
    </location>
</feature>
<feature type="transmembrane region" description="Helical" evidence="1">
    <location>
        <begin position="92"/>
        <end position="112"/>
    </location>
</feature>
<dbReference type="RefSeq" id="WP_238894668.1">
    <property type="nucleotide sequence ID" value="NZ_JAKOGG010000001.1"/>
</dbReference>
<evidence type="ECO:0000313" key="2">
    <source>
        <dbReference type="EMBL" id="MCS4555274.1"/>
    </source>
</evidence>
<sequence>MEKHTRLARLAVGFGGLGVFGIVASVAIALAGAAASASYAISPLNYTMSELGNYGHSPLAVVLNGGLFFGSLCLVLFCLYSMPLTKSVSGALCYLSMAFACFTLAGIGLFPLNVYHLHIIMLKWFFILGSLSALFYLVNLALGFQQVFKTWSWFPAGLALVGQSSFLLLPLFKLGLTDGDRPFYHEMVLEGGRPDVWLPACIEWFSFSVFILWILTLLIDKYYCLRRQLR</sequence>
<dbReference type="EMBL" id="JAKOGG010000001">
    <property type="protein sequence ID" value="MCS4555274.1"/>
    <property type="molecule type" value="Genomic_DNA"/>
</dbReference>
<comment type="caution">
    <text evidence="2">The sequence shown here is derived from an EMBL/GenBank/DDBJ whole genome shotgun (WGS) entry which is preliminary data.</text>
</comment>
<organism evidence="2 3">
    <name type="scientific">Shewanella electrica</name>
    <dbReference type="NCBI Taxonomy" id="515560"/>
    <lineage>
        <taxon>Bacteria</taxon>
        <taxon>Pseudomonadati</taxon>
        <taxon>Pseudomonadota</taxon>
        <taxon>Gammaproteobacteria</taxon>
        <taxon>Alteromonadales</taxon>
        <taxon>Shewanellaceae</taxon>
        <taxon>Shewanella</taxon>
    </lineage>
</organism>
<evidence type="ECO:0000256" key="1">
    <source>
        <dbReference type="SAM" id="Phobius"/>
    </source>
</evidence>
<keyword evidence="3" id="KW-1185">Reference proteome</keyword>
<keyword evidence="1" id="KW-0812">Transmembrane</keyword>
<name>A0ABT2FJ82_9GAMM</name>
<evidence type="ECO:0000313" key="3">
    <source>
        <dbReference type="Proteomes" id="UP001201549"/>
    </source>
</evidence>
<evidence type="ECO:0008006" key="4">
    <source>
        <dbReference type="Google" id="ProtNLM"/>
    </source>
</evidence>
<feature type="transmembrane region" description="Helical" evidence="1">
    <location>
        <begin position="124"/>
        <end position="144"/>
    </location>
</feature>
<protein>
    <recommendedName>
        <fullName evidence="4">Integral membrane protein</fullName>
    </recommendedName>
</protein>
<feature type="transmembrane region" description="Helical" evidence="1">
    <location>
        <begin position="156"/>
        <end position="176"/>
    </location>
</feature>
<dbReference type="Proteomes" id="UP001201549">
    <property type="component" value="Unassembled WGS sequence"/>
</dbReference>
<gene>
    <name evidence="2" type="ORF">L9G74_02365</name>
</gene>
<keyword evidence="1" id="KW-1133">Transmembrane helix</keyword>
<keyword evidence="1" id="KW-0472">Membrane</keyword>
<accession>A0ABT2FJ82</accession>
<reference evidence="3" key="1">
    <citation type="submission" date="2023-07" db="EMBL/GenBank/DDBJ databases">
        <title>Shewanella mangrovi sp. nov., an acetaldehyde- degrading bacterium isolated from mangrove sediment.</title>
        <authorList>
            <person name="Liu Y."/>
        </authorList>
    </citation>
    <scope>NUCLEOTIDE SEQUENCE [LARGE SCALE GENOMIC DNA]</scope>
    <source>
        <strain evidence="3">C32</strain>
    </source>
</reference>
<feature type="transmembrane region" description="Helical" evidence="1">
    <location>
        <begin position="12"/>
        <end position="41"/>
    </location>
</feature>
<feature type="transmembrane region" description="Helical" evidence="1">
    <location>
        <begin position="196"/>
        <end position="219"/>
    </location>
</feature>